<proteinExistence type="predicted"/>
<feature type="domain" description="Acyclic terpene utilisation N-terminal" evidence="1">
    <location>
        <begin position="10"/>
        <end position="458"/>
    </location>
</feature>
<dbReference type="InterPro" id="IPR056362">
    <property type="entry name" value="AtuA-like_ferredoxin_dom"/>
</dbReference>
<sequence>MPSQQTKRPLRILGSSGSAQDRRRLLAAAVRNHKNEPFDVLVGDWMSEANMTFNATKHKKAGQGIAYEKTFISALEDVLPEIAEYGIKIAANAGSSDTKGLYDALLALVKEKNLPLSIAWVEGDQVLPAVLEAEAGKTFDFRHLCTNQRLSEWKHEAISAQAYLGGLGIAEAFKQGANIVVCGRVSDASPVIGSAVWWHNWDREDYDQLANSLVAGHLIECSSYVTGGNFTGFKDLEHHGWHNLGLPIAEINYSGQVIVTKTRGSNGLVSVNTCKSQLLYEIQGPRYYNSDVTAYLEEVKFEELEPDRVLLSGIHGGPPPATTKVGITAKEAYHAELVFWLVGLDIDAKARMLEEQIREELGQGVNNLSLLEFTLNGVAAEDAQDQPSATVGFRVVAQALEKEYLSPANFLEPILETTMELYPGGTFHMDVRTALPREIHEYFVTKFPQSLINHRIHLHDGRTIEIAPPSNVESKTAVPTQPSPHVDVDSFGPTTRGPLGWIVHARSGDKGSNANVGFYIRHDDEYEWLRSLLTVKKIQQLLAKEYKGGRIERFELPNIGAVHFLLYDHLDRGVSCTKTLDFLGKNVGEYLRSKFIDIPVGFLERGKI</sequence>
<dbReference type="Proteomes" id="UP000030143">
    <property type="component" value="Unassembled WGS sequence"/>
</dbReference>
<dbReference type="EMBL" id="JQFZ01000094">
    <property type="protein sequence ID" value="KGO59449.1"/>
    <property type="molecule type" value="Genomic_DNA"/>
</dbReference>
<dbReference type="PANTHER" id="PTHR47585:SF2">
    <property type="entry name" value="DUF1446 DOMAIN PROTEIN (AFU_ORTHOLOGUE AFUA_6G11420)"/>
    <property type="match status" value="1"/>
</dbReference>
<dbReference type="VEuPathDB" id="FungiDB:PEXP_083400"/>
<evidence type="ECO:0008006" key="5">
    <source>
        <dbReference type="Google" id="ProtNLM"/>
    </source>
</evidence>
<dbReference type="STRING" id="27334.A0A0A2JVI9"/>
<keyword evidence="4" id="KW-1185">Reference proteome</keyword>
<protein>
    <recommendedName>
        <fullName evidence="5">DUF1446 domain-containing protein</fullName>
    </recommendedName>
</protein>
<dbReference type="AlphaFoldDB" id="A0A0A2JVI9"/>
<comment type="caution">
    <text evidence="3">The sequence shown here is derived from an EMBL/GenBank/DDBJ whole genome shotgun (WGS) entry which is preliminary data.</text>
</comment>
<dbReference type="RefSeq" id="XP_016600619.1">
    <property type="nucleotide sequence ID" value="XM_016744699.1"/>
</dbReference>
<reference evidence="3 4" key="1">
    <citation type="journal article" date="2015" name="Mol. Plant Microbe Interact.">
        <title>Genome, transcriptome, and functional analyses of Penicillium expansum provide new insights into secondary metabolism and pathogenicity.</title>
        <authorList>
            <person name="Ballester A.R."/>
            <person name="Marcet-Houben M."/>
            <person name="Levin E."/>
            <person name="Sela N."/>
            <person name="Selma-Lazaro C."/>
            <person name="Carmona L."/>
            <person name="Wisniewski M."/>
            <person name="Droby S."/>
            <person name="Gonzalez-Candelas L."/>
            <person name="Gabaldon T."/>
        </authorList>
    </citation>
    <scope>NUCLEOTIDE SEQUENCE [LARGE SCALE GENOMIC DNA]</scope>
    <source>
        <strain evidence="3 4">MD-8</strain>
    </source>
</reference>
<dbReference type="Pfam" id="PF23544">
    <property type="entry name" value="AtuA_ferredoxin"/>
    <property type="match status" value="1"/>
</dbReference>
<dbReference type="OrthoDB" id="10265871at2759"/>
<dbReference type="PANTHER" id="PTHR47585">
    <property type="match status" value="1"/>
</dbReference>
<dbReference type="HOGENOM" id="CLU_012617_0_1_1"/>
<feature type="domain" description="AtuA-like ferredoxin-fold" evidence="2">
    <location>
        <begin position="499"/>
        <end position="593"/>
    </location>
</feature>
<dbReference type="GeneID" id="27680119"/>
<organism evidence="3 4">
    <name type="scientific">Penicillium expansum</name>
    <name type="common">Blue mold rot fungus</name>
    <dbReference type="NCBI Taxonomy" id="27334"/>
    <lineage>
        <taxon>Eukaryota</taxon>
        <taxon>Fungi</taxon>
        <taxon>Dikarya</taxon>
        <taxon>Ascomycota</taxon>
        <taxon>Pezizomycotina</taxon>
        <taxon>Eurotiomycetes</taxon>
        <taxon>Eurotiomycetidae</taxon>
        <taxon>Eurotiales</taxon>
        <taxon>Aspergillaceae</taxon>
        <taxon>Penicillium</taxon>
    </lineage>
</organism>
<evidence type="ECO:0000313" key="4">
    <source>
        <dbReference type="Proteomes" id="UP000030143"/>
    </source>
</evidence>
<dbReference type="PhylomeDB" id="A0A0A2JVI9"/>
<dbReference type="Pfam" id="PF07287">
    <property type="entry name" value="AtuA"/>
    <property type="match status" value="1"/>
</dbReference>
<evidence type="ECO:0000259" key="2">
    <source>
        <dbReference type="Pfam" id="PF23544"/>
    </source>
</evidence>
<dbReference type="InterPro" id="IPR010839">
    <property type="entry name" value="AtuA_N"/>
</dbReference>
<evidence type="ECO:0000313" key="3">
    <source>
        <dbReference type="EMBL" id="KGO59449.1"/>
    </source>
</evidence>
<gene>
    <name evidence="3" type="ORF">PEX2_074290</name>
</gene>
<accession>A0A0A2JVI9</accession>
<name>A0A0A2JVI9_PENEN</name>
<evidence type="ECO:0000259" key="1">
    <source>
        <dbReference type="Pfam" id="PF07287"/>
    </source>
</evidence>